<protein>
    <recommendedName>
        <fullName evidence="3">DUF3124 domain-containing protein</fullName>
    </recommendedName>
</protein>
<dbReference type="AlphaFoldDB" id="A0AA37WF84"/>
<name>A0AA37WF84_9BACT</name>
<accession>A0AA37WF84</accession>
<reference evidence="1" key="1">
    <citation type="journal article" date="2014" name="Int. J. Syst. Evol. Microbiol.">
        <title>Complete genome sequence of Corynebacterium casei LMG S-19264T (=DSM 44701T), isolated from a smear-ripened cheese.</title>
        <authorList>
            <consortium name="US DOE Joint Genome Institute (JGI-PGF)"/>
            <person name="Walter F."/>
            <person name="Albersmeier A."/>
            <person name="Kalinowski J."/>
            <person name="Ruckert C."/>
        </authorList>
    </citation>
    <scope>NUCLEOTIDE SEQUENCE</scope>
    <source>
        <strain evidence="1">NBRC 108769</strain>
    </source>
</reference>
<dbReference type="Proteomes" id="UP001156666">
    <property type="component" value="Unassembled WGS sequence"/>
</dbReference>
<proteinExistence type="predicted"/>
<organism evidence="1 2">
    <name type="scientific">Portibacter lacus</name>
    <dbReference type="NCBI Taxonomy" id="1099794"/>
    <lineage>
        <taxon>Bacteria</taxon>
        <taxon>Pseudomonadati</taxon>
        <taxon>Bacteroidota</taxon>
        <taxon>Saprospiria</taxon>
        <taxon>Saprospirales</taxon>
        <taxon>Haliscomenobacteraceae</taxon>
        <taxon>Portibacter</taxon>
    </lineage>
</organism>
<reference evidence="1" key="2">
    <citation type="submission" date="2023-01" db="EMBL/GenBank/DDBJ databases">
        <title>Draft genome sequence of Portibacter lacus strain NBRC 108769.</title>
        <authorList>
            <person name="Sun Q."/>
            <person name="Mori K."/>
        </authorList>
    </citation>
    <scope>NUCLEOTIDE SEQUENCE</scope>
    <source>
        <strain evidence="1">NBRC 108769</strain>
    </source>
</reference>
<dbReference type="RefSeq" id="WP_235291058.1">
    <property type="nucleotide sequence ID" value="NZ_BSOH01000007.1"/>
</dbReference>
<dbReference type="PROSITE" id="PS51257">
    <property type="entry name" value="PROKAR_LIPOPROTEIN"/>
    <property type="match status" value="1"/>
</dbReference>
<gene>
    <name evidence="1" type="ORF">GCM10007940_13700</name>
</gene>
<comment type="caution">
    <text evidence="1">The sequence shown here is derived from an EMBL/GenBank/DDBJ whole genome shotgun (WGS) entry which is preliminary data.</text>
</comment>
<evidence type="ECO:0000313" key="1">
    <source>
        <dbReference type="EMBL" id="GLR16755.1"/>
    </source>
</evidence>
<keyword evidence="2" id="KW-1185">Reference proteome</keyword>
<sequence>MLKKTDISNIDTKSSIRLSMKLLPFFVLFMLFGCEPIEKPPIKIDPENWSERSIELPNLDSLEFGSSYLSVYSQIYSFTLAKKYNLTAMISLRNTSETDTIYLSRIEYFNTEGDKLRSYFKNVVYLAPMETIEIVIEQTDSEGGTGANFMIDWYIPKGSPEPLFEGVMNSMQATQGLSFTTEGKRIK</sequence>
<dbReference type="Pfam" id="PF11322">
    <property type="entry name" value="DUF3124"/>
    <property type="match status" value="1"/>
</dbReference>
<dbReference type="InterPro" id="IPR021471">
    <property type="entry name" value="DUF3124"/>
</dbReference>
<evidence type="ECO:0000313" key="2">
    <source>
        <dbReference type="Proteomes" id="UP001156666"/>
    </source>
</evidence>
<dbReference type="EMBL" id="BSOH01000007">
    <property type="protein sequence ID" value="GLR16755.1"/>
    <property type="molecule type" value="Genomic_DNA"/>
</dbReference>
<evidence type="ECO:0008006" key="3">
    <source>
        <dbReference type="Google" id="ProtNLM"/>
    </source>
</evidence>